<evidence type="ECO:0000313" key="2">
    <source>
        <dbReference type="EMBL" id="MFD2200395.1"/>
    </source>
</evidence>
<protein>
    <submittedName>
        <fullName evidence="2">Uncharacterized protein</fullName>
    </submittedName>
</protein>
<name>A0ABW5B695_9BACT</name>
<keyword evidence="1" id="KW-0472">Membrane</keyword>
<feature type="transmembrane region" description="Helical" evidence="1">
    <location>
        <begin position="7"/>
        <end position="27"/>
    </location>
</feature>
<feature type="transmembrane region" description="Helical" evidence="1">
    <location>
        <begin position="95"/>
        <end position="117"/>
    </location>
</feature>
<evidence type="ECO:0000313" key="3">
    <source>
        <dbReference type="Proteomes" id="UP001597414"/>
    </source>
</evidence>
<dbReference type="Proteomes" id="UP001597414">
    <property type="component" value="Unassembled WGS sequence"/>
</dbReference>
<evidence type="ECO:0000256" key="1">
    <source>
        <dbReference type="SAM" id="Phobius"/>
    </source>
</evidence>
<accession>A0ABW5B695</accession>
<sequence length="124" mass="14002">MRFIFNAQMWLVLLSAFTVAALTHWTIPYGDLGWIENGLALRWILYSILISLIVHLRLNILSGKAAFLIASGFLTAVVLRIVFESLKNATSHNLWPLEMVLVFGITFIPAFLVGILFKSIKKLK</sequence>
<gene>
    <name evidence="2" type="ORF">ACFSKV_02375</name>
</gene>
<feature type="transmembrane region" description="Helical" evidence="1">
    <location>
        <begin position="65"/>
        <end position="83"/>
    </location>
</feature>
<keyword evidence="3" id="KW-1185">Reference proteome</keyword>
<proteinExistence type="predicted"/>
<keyword evidence="1" id="KW-1133">Transmembrane helix</keyword>
<feature type="transmembrane region" description="Helical" evidence="1">
    <location>
        <begin position="39"/>
        <end position="58"/>
    </location>
</feature>
<keyword evidence="1" id="KW-0812">Transmembrane</keyword>
<dbReference type="EMBL" id="JBHUIV010000005">
    <property type="protein sequence ID" value="MFD2200395.1"/>
    <property type="molecule type" value="Genomic_DNA"/>
</dbReference>
<dbReference type="RefSeq" id="WP_380800080.1">
    <property type="nucleotide sequence ID" value="NZ_JBHUIV010000005.1"/>
</dbReference>
<reference evidence="3" key="1">
    <citation type="journal article" date="2019" name="Int. J. Syst. Evol. Microbiol.">
        <title>The Global Catalogue of Microorganisms (GCM) 10K type strain sequencing project: providing services to taxonomists for standard genome sequencing and annotation.</title>
        <authorList>
            <consortium name="The Broad Institute Genomics Platform"/>
            <consortium name="The Broad Institute Genome Sequencing Center for Infectious Disease"/>
            <person name="Wu L."/>
            <person name="Ma J."/>
        </authorList>
    </citation>
    <scope>NUCLEOTIDE SEQUENCE [LARGE SCALE GENOMIC DNA]</scope>
    <source>
        <strain evidence="3">KCTC 19812</strain>
    </source>
</reference>
<organism evidence="2 3">
    <name type="scientific">Shivajiella indica</name>
    <dbReference type="NCBI Taxonomy" id="872115"/>
    <lineage>
        <taxon>Bacteria</taxon>
        <taxon>Pseudomonadati</taxon>
        <taxon>Bacteroidota</taxon>
        <taxon>Cytophagia</taxon>
        <taxon>Cytophagales</taxon>
        <taxon>Cyclobacteriaceae</taxon>
        <taxon>Shivajiella</taxon>
    </lineage>
</organism>
<comment type="caution">
    <text evidence="2">The sequence shown here is derived from an EMBL/GenBank/DDBJ whole genome shotgun (WGS) entry which is preliminary data.</text>
</comment>